<dbReference type="Gene3D" id="2.170.120.40">
    <property type="entry name" value="YbbR-like domain"/>
    <property type="match status" value="2"/>
</dbReference>
<reference evidence="2" key="1">
    <citation type="journal article" date="2023" name="Int. J. Syst. Evol. Microbiol.">
        <title>&lt;i&gt;Holtiella tumoricola&lt;/i&gt; gen. nov. sp. nov., isolated from a human clinical sample.</title>
        <authorList>
            <person name="Allen-Vercoe E."/>
            <person name="Daigneault M.C."/>
            <person name="Vancuren S.J."/>
            <person name="Cochrane K."/>
            <person name="O'Neal L.L."/>
            <person name="Sankaranarayanan K."/>
            <person name="Lawson P.A."/>
        </authorList>
    </citation>
    <scope>NUCLEOTIDE SEQUENCE</scope>
    <source>
        <strain evidence="2">CC70A</strain>
    </source>
</reference>
<dbReference type="RefSeq" id="WP_271010763.1">
    <property type="nucleotide sequence ID" value="NZ_JAQIFT010000006.1"/>
</dbReference>
<dbReference type="AlphaFoldDB" id="A0AA42DJB9"/>
<dbReference type="Gene3D" id="2.170.120.30">
    <property type="match status" value="1"/>
</dbReference>
<dbReference type="PANTHER" id="PTHR37804:SF1">
    <property type="entry name" value="CDAA REGULATORY PROTEIN CDAR"/>
    <property type="match status" value="1"/>
</dbReference>
<proteinExistence type="predicted"/>
<evidence type="ECO:0000313" key="2">
    <source>
        <dbReference type="EMBL" id="MDA3730014.1"/>
    </source>
</evidence>
<feature type="region of interest" description="Disordered" evidence="1">
    <location>
        <begin position="430"/>
        <end position="450"/>
    </location>
</feature>
<sequence>MNRFLSNNLPWKIVSFLLAALLWFFVINSQNPVLTKEVRVPLTIRGINELEAKGYVLQNEEELRNMQVRVLLKGPRLDMERLASDAVQIDARLDLTQYANMLTAEDADSIDKTVRVPVYISVDSITAEDIRPRDISVIFEREKSTTKEIIYNIENESSSEYAALDPILKPSEVVISGPKSGVESVETAVININVENFSEDTLSYTVPITLLDKDGQEVTGVKKVPEYVEVTLPIGKKKKVPLEPQFKGTLPAGYIQTNIIINPKEITIVGKPEVVDQINSIKLEKIALDNIIQSNTFRADFILPEGIEYIDNIESKANVTLEIQKETDYSYDISLEEMKLQVLGLPEDYKYEMVNPSVNVILASTAEKLLGFTSDQLKGTIDFSKIRPLSNGEYKMPLQLVVPEGFKVVNTPIYLNIKVEKIQEEVIPPVTEEPVEPPVEGEVTQPEGEE</sequence>
<dbReference type="PANTHER" id="PTHR37804">
    <property type="entry name" value="CDAA REGULATORY PROTEIN CDAR"/>
    <property type="match status" value="1"/>
</dbReference>
<name>A0AA42DJB9_9FIRM</name>
<keyword evidence="3" id="KW-1185">Reference proteome</keyword>
<protein>
    <submittedName>
        <fullName evidence="2">CdaR family protein</fullName>
    </submittedName>
</protein>
<gene>
    <name evidence="2" type="ORF">PBV87_00605</name>
</gene>
<dbReference type="InterPro" id="IPR012505">
    <property type="entry name" value="YbbR"/>
</dbReference>
<dbReference type="Pfam" id="PF07949">
    <property type="entry name" value="YbbR"/>
    <property type="match status" value="2"/>
</dbReference>
<comment type="caution">
    <text evidence="2">The sequence shown here is derived from an EMBL/GenBank/DDBJ whole genome shotgun (WGS) entry which is preliminary data.</text>
</comment>
<evidence type="ECO:0000313" key="3">
    <source>
        <dbReference type="Proteomes" id="UP001169242"/>
    </source>
</evidence>
<organism evidence="2 3">
    <name type="scientific">Holtiella tumoricola</name>
    <dbReference type="NCBI Taxonomy" id="3018743"/>
    <lineage>
        <taxon>Bacteria</taxon>
        <taxon>Bacillati</taxon>
        <taxon>Bacillota</taxon>
        <taxon>Clostridia</taxon>
        <taxon>Lachnospirales</taxon>
        <taxon>Cellulosilyticaceae</taxon>
        <taxon>Holtiella</taxon>
    </lineage>
</organism>
<dbReference type="InterPro" id="IPR053154">
    <property type="entry name" value="c-di-AMP_regulator"/>
</dbReference>
<dbReference type="Proteomes" id="UP001169242">
    <property type="component" value="Unassembled WGS sequence"/>
</dbReference>
<evidence type="ECO:0000256" key="1">
    <source>
        <dbReference type="SAM" id="MobiDB-lite"/>
    </source>
</evidence>
<dbReference type="EMBL" id="JAQIFT010000006">
    <property type="protein sequence ID" value="MDA3730014.1"/>
    <property type="molecule type" value="Genomic_DNA"/>
</dbReference>
<accession>A0AA42DJB9</accession>